<feature type="compositionally biased region" description="Basic and acidic residues" evidence="1">
    <location>
        <begin position="78"/>
        <end position="94"/>
    </location>
</feature>
<dbReference type="HOGENOM" id="CLU_1845363_0_0_1"/>
<feature type="compositionally biased region" description="Basic residues" evidence="1">
    <location>
        <begin position="41"/>
        <end position="56"/>
    </location>
</feature>
<dbReference type="RefSeq" id="XP_009551528.1">
    <property type="nucleotide sequence ID" value="XM_009553233.1"/>
</dbReference>
<dbReference type="KEGG" id="hir:HETIRDRAFT_106079"/>
<evidence type="ECO:0000313" key="2">
    <source>
        <dbReference type="EMBL" id="ETW76643.1"/>
    </source>
</evidence>
<dbReference type="GeneID" id="20666130"/>
<protein>
    <submittedName>
        <fullName evidence="2">Uncharacterized protein</fullName>
    </submittedName>
</protein>
<reference evidence="2 3" key="1">
    <citation type="journal article" date="2012" name="New Phytol.">
        <title>Insight into trade-off between wood decay and parasitism from the genome of a fungal forest pathogen.</title>
        <authorList>
            <person name="Olson A."/>
            <person name="Aerts A."/>
            <person name="Asiegbu F."/>
            <person name="Belbahri L."/>
            <person name="Bouzid O."/>
            <person name="Broberg A."/>
            <person name="Canback B."/>
            <person name="Coutinho P.M."/>
            <person name="Cullen D."/>
            <person name="Dalman K."/>
            <person name="Deflorio G."/>
            <person name="van Diepen L.T."/>
            <person name="Dunand C."/>
            <person name="Duplessis S."/>
            <person name="Durling M."/>
            <person name="Gonthier P."/>
            <person name="Grimwood J."/>
            <person name="Fossdal C.G."/>
            <person name="Hansson D."/>
            <person name="Henrissat B."/>
            <person name="Hietala A."/>
            <person name="Himmelstrand K."/>
            <person name="Hoffmeister D."/>
            <person name="Hogberg N."/>
            <person name="James T.Y."/>
            <person name="Karlsson M."/>
            <person name="Kohler A."/>
            <person name="Kues U."/>
            <person name="Lee Y.H."/>
            <person name="Lin Y.C."/>
            <person name="Lind M."/>
            <person name="Lindquist E."/>
            <person name="Lombard V."/>
            <person name="Lucas S."/>
            <person name="Lunden K."/>
            <person name="Morin E."/>
            <person name="Murat C."/>
            <person name="Park J."/>
            <person name="Raffaello T."/>
            <person name="Rouze P."/>
            <person name="Salamov A."/>
            <person name="Schmutz J."/>
            <person name="Solheim H."/>
            <person name="Stahlberg J."/>
            <person name="Velez H."/>
            <person name="de Vries R.P."/>
            <person name="Wiebenga A."/>
            <person name="Woodward S."/>
            <person name="Yakovlev I."/>
            <person name="Garbelotto M."/>
            <person name="Martin F."/>
            <person name="Grigoriev I.V."/>
            <person name="Stenlid J."/>
        </authorList>
    </citation>
    <scope>NUCLEOTIDE SEQUENCE [LARGE SCALE GENOMIC DNA]</scope>
    <source>
        <strain evidence="2 3">TC 32-1</strain>
    </source>
</reference>
<proteinExistence type="predicted"/>
<keyword evidence="3" id="KW-1185">Reference proteome</keyword>
<sequence length="139" mass="15760">MGRSLLLAQRWPFPAIFGSVRIVADGARDRGQDERDDVHAASKRVPKLPKQARRVSRAPPFPRHDAWMHSANRIRSYSERAATERTSHHPREEAAPEIVASPVSNPSLFEGVVLTQMWRPTAWMSHVQSRPAFCLPFQS</sequence>
<feature type="compositionally biased region" description="Basic and acidic residues" evidence="1">
    <location>
        <begin position="28"/>
        <end position="40"/>
    </location>
</feature>
<feature type="region of interest" description="Disordered" evidence="1">
    <location>
        <begin position="78"/>
        <end position="99"/>
    </location>
</feature>
<feature type="region of interest" description="Disordered" evidence="1">
    <location>
        <begin position="28"/>
        <end position="65"/>
    </location>
</feature>
<evidence type="ECO:0000256" key="1">
    <source>
        <dbReference type="SAM" id="MobiDB-lite"/>
    </source>
</evidence>
<organism evidence="2 3">
    <name type="scientific">Heterobasidion irregulare (strain TC 32-1)</name>
    <dbReference type="NCBI Taxonomy" id="747525"/>
    <lineage>
        <taxon>Eukaryota</taxon>
        <taxon>Fungi</taxon>
        <taxon>Dikarya</taxon>
        <taxon>Basidiomycota</taxon>
        <taxon>Agaricomycotina</taxon>
        <taxon>Agaricomycetes</taxon>
        <taxon>Russulales</taxon>
        <taxon>Bondarzewiaceae</taxon>
        <taxon>Heterobasidion</taxon>
        <taxon>Heterobasidion annosum species complex</taxon>
    </lineage>
</organism>
<evidence type="ECO:0000313" key="3">
    <source>
        <dbReference type="Proteomes" id="UP000030671"/>
    </source>
</evidence>
<gene>
    <name evidence="2" type="ORF">HETIRDRAFT_106079</name>
</gene>
<accession>W4JSX6</accession>
<dbReference type="InParanoid" id="W4JSX6"/>
<dbReference type="AlphaFoldDB" id="W4JSX6"/>
<dbReference type="EMBL" id="KI925464">
    <property type="protein sequence ID" value="ETW76643.1"/>
    <property type="molecule type" value="Genomic_DNA"/>
</dbReference>
<name>W4JSX6_HETIT</name>
<dbReference type="Proteomes" id="UP000030671">
    <property type="component" value="Unassembled WGS sequence"/>
</dbReference>